<name>A0AAD9IWC0_9ANNE</name>
<evidence type="ECO:0000313" key="2">
    <source>
        <dbReference type="EMBL" id="KAK2141874.1"/>
    </source>
</evidence>
<feature type="region of interest" description="Disordered" evidence="1">
    <location>
        <begin position="77"/>
        <end position="103"/>
    </location>
</feature>
<sequence>MVLMRRSNTTDLPKPKMPVLFSARRIRQKNTGDFRTLYYTREIVLKPPSVSNRQLIDDVKGFPVWQELRRSKTDLRNSIPGRAVDDDVNTERDEANNESRRPSGFSEIDFDLASFFAHTEVFRPKPGSKILQSKRRNVLLYSKIYNWRPKSVTYRNFFLPVIETRRSQDTPTNHIKY</sequence>
<protein>
    <submittedName>
        <fullName evidence="2">Uncharacterized protein</fullName>
    </submittedName>
</protein>
<organism evidence="2 3">
    <name type="scientific">Paralvinella palmiformis</name>
    <dbReference type="NCBI Taxonomy" id="53620"/>
    <lineage>
        <taxon>Eukaryota</taxon>
        <taxon>Metazoa</taxon>
        <taxon>Spiralia</taxon>
        <taxon>Lophotrochozoa</taxon>
        <taxon>Annelida</taxon>
        <taxon>Polychaeta</taxon>
        <taxon>Sedentaria</taxon>
        <taxon>Canalipalpata</taxon>
        <taxon>Terebellida</taxon>
        <taxon>Terebelliformia</taxon>
        <taxon>Alvinellidae</taxon>
        <taxon>Paralvinella</taxon>
    </lineage>
</organism>
<dbReference type="AlphaFoldDB" id="A0AAD9IWC0"/>
<dbReference type="EMBL" id="JAODUP010001027">
    <property type="protein sequence ID" value="KAK2141874.1"/>
    <property type="molecule type" value="Genomic_DNA"/>
</dbReference>
<proteinExistence type="predicted"/>
<comment type="caution">
    <text evidence="2">The sequence shown here is derived from an EMBL/GenBank/DDBJ whole genome shotgun (WGS) entry which is preliminary data.</text>
</comment>
<evidence type="ECO:0000256" key="1">
    <source>
        <dbReference type="SAM" id="MobiDB-lite"/>
    </source>
</evidence>
<evidence type="ECO:0000313" key="3">
    <source>
        <dbReference type="Proteomes" id="UP001208570"/>
    </source>
</evidence>
<gene>
    <name evidence="2" type="ORF">LSH36_1027g01028</name>
</gene>
<reference evidence="2" key="1">
    <citation type="journal article" date="2023" name="Mol. Biol. Evol.">
        <title>Third-Generation Sequencing Reveals the Adaptive Role of the Epigenome in Three Deep-Sea Polychaetes.</title>
        <authorList>
            <person name="Perez M."/>
            <person name="Aroh O."/>
            <person name="Sun Y."/>
            <person name="Lan Y."/>
            <person name="Juniper S.K."/>
            <person name="Young C.R."/>
            <person name="Angers B."/>
            <person name="Qian P.Y."/>
        </authorList>
    </citation>
    <scope>NUCLEOTIDE SEQUENCE</scope>
    <source>
        <strain evidence="2">P08H-3</strain>
    </source>
</reference>
<dbReference type="Proteomes" id="UP001208570">
    <property type="component" value="Unassembled WGS sequence"/>
</dbReference>
<accession>A0AAD9IWC0</accession>
<keyword evidence="3" id="KW-1185">Reference proteome</keyword>
<feature type="compositionally biased region" description="Basic and acidic residues" evidence="1">
    <location>
        <begin position="83"/>
        <end position="101"/>
    </location>
</feature>